<dbReference type="InterPro" id="IPR050347">
    <property type="entry name" value="Bact_Beta-galactosidase"/>
</dbReference>
<evidence type="ECO:0000313" key="9">
    <source>
        <dbReference type="EMBL" id="MBU3850905.1"/>
    </source>
</evidence>
<dbReference type="InterPro" id="IPR008979">
    <property type="entry name" value="Galactose-bd-like_sf"/>
</dbReference>
<sequence length="1022" mass="117225">MKVFDYLNLANPRYFKDNRMEAHSDHRYYKNEQELKGHSSFYFSLNGLWKFHYAKNLQSRIPDFEKPDYDASGWDDIRVPAHIQLEGYDKPQYSNVEYPWESHDDIKPGEIPTYFNPVASYIKYFSIPENMLGKRLFISFQGAESALALWLNGSFVGYSEDSFTPSEFELTSYLCSGENKLAVQVFKWSSGSWTEDQDFFRFSGLYRDVFLFTVPDVHAYDITVMPTVSESLNSAELKVDIDLWGRGSVEGILSKDGNIVARLYGEGSGKLSMSVSVVHPALWSAETPELYDLLLTVKNIQGETTEVIPQTVGFRRFELKNGIMHLNGKRIVFKGVNRHEFSSKTGRYVNFQELELDIKTMKRNNINAVRTSHYPNTPAIYDLCDKYGLYMIAETNMETHGTWEGQNNLPTPEYDKIIPCDQEEWKDALLDRVYSQYHWDKNHPSILIWSCGNESFGGSVIYEMSQLFRSLDSSRLVHYEGVCWDRRYNDTSDIESQMYTPACDVKAYLAEHRDKPFILCEYAHMMGNSGGALHKYTELAYEDELYQGGFIWDYIDQSLVKKDRYGKEFQAYGGDFGDRPNDGNFSGNGIVYGGDRKESPKMPEVKYDYQNIKITFNLDKKNILIENRNLFTNTKEYSCHYTVEKEGKTLLSINLDVDIPPLTEKTYKLPELSKFLPEIAECPGEYVLTMTFLLKKDTLWASRGHEVAFGQTVLKIGSQVSLPEKYNGLSPLKVIETRNNIGIVGRHFRVLFSKLVTGGLTSYVYGGVEMLPAIPVPNFWRAPTDNDRANLMPMRYGQWKIASQYLSHKDFRTGAIHTPQVTTKEDCVEVTCTYVLPSKPATEVFLIYTIYQDGTVQVKLQYNVIPELADMPEFGVLFKLDADYHNFTWYGRGPADTYADRNHGSKLGVYTTTAQENMAAYLVPQECGNKTDVRWAEVTDYRGRGLRFEGDNMNVSVLPYTPHEIENARHPYELPEIHYTVVRCSLAQMGIAGDNTWGAQTHPEYLLKPEGTMEFTFSFKGI</sequence>
<dbReference type="SUPFAM" id="SSF49303">
    <property type="entry name" value="beta-Galactosidase/glucuronidase domain"/>
    <property type="match status" value="2"/>
</dbReference>
<accession>A0A9E2L4D5</accession>
<organism evidence="9 10">
    <name type="scientific">Candidatus Treponema excrementipullorum</name>
    <dbReference type="NCBI Taxonomy" id="2838768"/>
    <lineage>
        <taxon>Bacteria</taxon>
        <taxon>Pseudomonadati</taxon>
        <taxon>Spirochaetota</taxon>
        <taxon>Spirochaetia</taxon>
        <taxon>Spirochaetales</taxon>
        <taxon>Treponemataceae</taxon>
        <taxon>Treponema</taxon>
    </lineage>
</organism>
<dbReference type="GO" id="GO:0009341">
    <property type="term" value="C:beta-galactosidase complex"/>
    <property type="evidence" value="ECO:0007669"/>
    <property type="project" value="InterPro"/>
</dbReference>
<dbReference type="Gene3D" id="2.70.98.10">
    <property type="match status" value="1"/>
</dbReference>
<dbReference type="PRINTS" id="PR00132">
    <property type="entry name" value="GLHYDRLASE2"/>
</dbReference>
<comment type="caution">
    <text evidence="9">The sequence shown here is derived from an EMBL/GenBank/DDBJ whole genome shotgun (WGS) entry which is preliminary data.</text>
</comment>
<dbReference type="SUPFAM" id="SSF51445">
    <property type="entry name" value="(Trans)glycosidases"/>
    <property type="match status" value="1"/>
</dbReference>
<proteinExistence type="inferred from homology"/>
<comment type="similarity">
    <text evidence="2 7">Belongs to the glycosyl hydrolase 2 family.</text>
</comment>
<dbReference type="SMART" id="SM01038">
    <property type="entry name" value="Bgal_small_N"/>
    <property type="match status" value="1"/>
</dbReference>
<dbReference type="InterPro" id="IPR011013">
    <property type="entry name" value="Gal_mutarotase_sf_dom"/>
</dbReference>
<dbReference type="InterPro" id="IPR023230">
    <property type="entry name" value="Glyco_hydro_2_CS"/>
</dbReference>
<feature type="domain" description="Beta galactosidase small chain/" evidence="8">
    <location>
        <begin position="742"/>
        <end position="1020"/>
    </location>
</feature>
<dbReference type="InterPro" id="IPR023232">
    <property type="entry name" value="Glyco_hydro_2_AS"/>
</dbReference>
<dbReference type="GO" id="GO:0030246">
    <property type="term" value="F:carbohydrate binding"/>
    <property type="evidence" value="ECO:0007669"/>
    <property type="project" value="InterPro"/>
</dbReference>
<dbReference type="InterPro" id="IPR006103">
    <property type="entry name" value="Glyco_hydro_2_cat"/>
</dbReference>
<evidence type="ECO:0000256" key="1">
    <source>
        <dbReference type="ARBA" id="ARBA00001412"/>
    </source>
</evidence>
<dbReference type="Gene3D" id="2.60.120.260">
    <property type="entry name" value="Galactose-binding domain-like"/>
    <property type="match status" value="1"/>
</dbReference>
<dbReference type="InterPro" id="IPR032312">
    <property type="entry name" value="LacZ_4"/>
</dbReference>
<gene>
    <name evidence="9" type="ORF">IAA16_10095</name>
</gene>
<name>A0A9E2L4D5_9SPIR</name>
<dbReference type="PROSITE" id="PS00719">
    <property type="entry name" value="GLYCOSYL_HYDROL_F2_1"/>
    <property type="match status" value="1"/>
</dbReference>
<dbReference type="InterPro" id="IPR017853">
    <property type="entry name" value="GH"/>
</dbReference>
<reference evidence="9" key="2">
    <citation type="submission" date="2021-04" db="EMBL/GenBank/DDBJ databases">
        <authorList>
            <person name="Gilroy R."/>
        </authorList>
    </citation>
    <scope>NUCLEOTIDE SEQUENCE</scope>
    <source>
        <strain evidence="9">Gambia15-2214</strain>
    </source>
</reference>
<dbReference type="Pfam" id="PF16353">
    <property type="entry name" value="LacZ_4"/>
    <property type="match status" value="1"/>
</dbReference>
<dbReference type="InterPro" id="IPR004199">
    <property type="entry name" value="B-gal_small/dom_5"/>
</dbReference>
<evidence type="ECO:0000259" key="8">
    <source>
        <dbReference type="SMART" id="SM01038"/>
    </source>
</evidence>
<dbReference type="Pfam" id="PF02836">
    <property type="entry name" value="Glyco_hydro_2_C"/>
    <property type="match status" value="1"/>
</dbReference>
<dbReference type="AlphaFoldDB" id="A0A9E2L4D5"/>
<evidence type="ECO:0000313" key="10">
    <source>
        <dbReference type="Proteomes" id="UP000823914"/>
    </source>
</evidence>
<dbReference type="InterPro" id="IPR013783">
    <property type="entry name" value="Ig-like_fold"/>
</dbReference>
<evidence type="ECO:0000256" key="7">
    <source>
        <dbReference type="RuleBase" id="RU361154"/>
    </source>
</evidence>
<evidence type="ECO:0000256" key="3">
    <source>
        <dbReference type="ARBA" id="ARBA00012756"/>
    </source>
</evidence>
<dbReference type="InterPro" id="IPR014718">
    <property type="entry name" value="GH-type_carb-bd"/>
</dbReference>
<protein>
    <recommendedName>
        <fullName evidence="3 7">Beta-galactosidase</fullName>
        <ecNumber evidence="3 7">3.2.1.23</ecNumber>
    </recommendedName>
    <alternativeName>
        <fullName evidence="6 7">Lactase</fullName>
    </alternativeName>
</protein>
<comment type="catalytic activity">
    <reaction evidence="1 7">
        <text>Hydrolysis of terminal non-reducing beta-D-galactose residues in beta-D-galactosides.</text>
        <dbReference type="EC" id="3.2.1.23"/>
    </reaction>
</comment>
<dbReference type="Gene3D" id="3.20.20.80">
    <property type="entry name" value="Glycosidases"/>
    <property type="match status" value="1"/>
</dbReference>
<evidence type="ECO:0000256" key="5">
    <source>
        <dbReference type="ARBA" id="ARBA00023295"/>
    </source>
</evidence>
<reference evidence="9" key="1">
    <citation type="journal article" date="2021" name="PeerJ">
        <title>Extensive microbial diversity within the chicken gut microbiome revealed by metagenomics and culture.</title>
        <authorList>
            <person name="Gilroy R."/>
            <person name="Ravi A."/>
            <person name="Getino M."/>
            <person name="Pursley I."/>
            <person name="Horton D.L."/>
            <person name="Alikhan N.F."/>
            <person name="Baker D."/>
            <person name="Gharbi K."/>
            <person name="Hall N."/>
            <person name="Watson M."/>
            <person name="Adriaenssens E.M."/>
            <person name="Foster-Nyarko E."/>
            <person name="Jarju S."/>
            <person name="Secka A."/>
            <person name="Antonio M."/>
            <person name="Oren A."/>
            <person name="Chaudhuri R.R."/>
            <person name="La Ragione R."/>
            <person name="Hildebrand F."/>
            <person name="Pallen M.J."/>
        </authorList>
    </citation>
    <scope>NUCLEOTIDE SEQUENCE</scope>
    <source>
        <strain evidence="9">Gambia15-2214</strain>
    </source>
</reference>
<dbReference type="PANTHER" id="PTHR46323">
    <property type="entry name" value="BETA-GALACTOSIDASE"/>
    <property type="match status" value="1"/>
</dbReference>
<dbReference type="Pfam" id="PF02929">
    <property type="entry name" value="Bgal_small_N"/>
    <property type="match status" value="1"/>
</dbReference>
<dbReference type="SUPFAM" id="SSF74650">
    <property type="entry name" value="Galactose mutarotase-like"/>
    <property type="match status" value="1"/>
</dbReference>
<dbReference type="Proteomes" id="UP000823914">
    <property type="component" value="Unassembled WGS sequence"/>
</dbReference>
<dbReference type="InterPro" id="IPR006104">
    <property type="entry name" value="Glyco_hydro_2_N"/>
</dbReference>
<dbReference type="Pfam" id="PF02837">
    <property type="entry name" value="Glyco_hydro_2_N"/>
    <property type="match status" value="1"/>
</dbReference>
<dbReference type="EMBL" id="JAHLFV010000232">
    <property type="protein sequence ID" value="MBU3850905.1"/>
    <property type="molecule type" value="Genomic_DNA"/>
</dbReference>
<dbReference type="Gene3D" id="2.60.40.10">
    <property type="entry name" value="Immunoglobulins"/>
    <property type="match status" value="2"/>
</dbReference>
<dbReference type="GO" id="GO:0004565">
    <property type="term" value="F:beta-galactosidase activity"/>
    <property type="evidence" value="ECO:0007669"/>
    <property type="project" value="UniProtKB-EC"/>
</dbReference>
<evidence type="ECO:0000256" key="4">
    <source>
        <dbReference type="ARBA" id="ARBA00022801"/>
    </source>
</evidence>
<dbReference type="Pfam" id="PF00703">
    <property type="entry name" value="Glyco_hydro_2"/>
    <property type="match status" value="1"/>
</dbReference>
<evidence type="ECO:0000256" key="2">
    <source>
        <dbReference type="ARBA" id="ARBA00007401"/>
    </source>
</evidence>
<dbReference type="PANTHER" id="PTHR46323:SF2">
    <property type="entry name" value="BETA-GALACTOSIDASE"/>
    <property type="match status" value="1"/>
</dbReference>
<dbReference type="InterPro" id="IPR006102">
    <property type="entry name" value="Ig-like_GH2"/>
</dbReference>
<dbReference type="PROSITE" id="PS00608">
    <property type="entry name" value="GLYCOSYL_HYDROL_F2_2"/>
    <property type="match status" value="1"/>
</dbReference>
<keyword evidence="4 7" id="KW-0378">Hydrolase</keyword>
<dbReference type="InterPro" id="IPR036156">
    <property type="entry name" value="Beta-gal/glucu_dom_sf"/>
</dbReference>
<evidence type="ECO:0000256" key="6">
    <source>
        <dbReference type="ARBA" id="ARBA00032230"/>
    </source>
</evidence>
<dbReference type="InterPro" id="IPR006101">
    <property type="entry name" value="Glyco_hydro_2"/>
</dbReference>
<keyword evidence="5 7" id="KW-0326">Glycosidase</keyword>
<dbReference type="GO" id="GO:0005990">
    <property type="term" value="P:lactose catabolic process"/>
    <property type="evidence" value="ECO:0007669"/>
    <property type="project" value="TreeGrafter"/>
</dbReference>
<dbReference type="SUPFAM" id="SSF49785">
    <property type="entry name" value="Galactose-binding domain-like"/>
    <property type="match status" value="1"/>
</dbReference>
<dbReference type="EC" id="3.2.1.23" evidence="3 7"/>